<dbReference type="AlphaFoldDB" id="X1FWI7"/>
<comment type="caution">
    <text evidence="1">The sequence shown here is derived from an EMBL/GenBank/DDBJ whole genome shotgun (WGS) entry which is preliminary data.</text>
</comment>
<protein>
    <submittedName>
        <fullName evidence="1">Uncharacterized protein</fullName>
    </submittedName>
</protein>
<proteinExistence type="predicted"/>
<feature type="non-terminal residue" evidence="1">
    <location>
        <position position="1"/>
    </location>
</feature>
<gene>
    <name evidence="1" type="ORF">S03H2_02413</name>
</gene>
<organism evidence="1">
    <name type="scientific">marine sediment metagenome</name>
    <dbReference type="NCBI Taxonomy" id="412755"/>
    <lineage>
        <taxon>unclassified sequences</taxon>
        <taxon>metagenomes</taxon>
        <taxon>ecological metagenomes</taxon>
    </lineage>
</organism>
<evidence type="ECO:0000313" key="1">
    <source>
        <dbReference type="EMBL" id="GAH25138.1"/>
    </source>
</evidence>
<reference evidence="1" key="1">
    <citation type="journal article" date="2014" name="Front. Microbiol.">
        <title>High frequency of phylogenetically diverse reductive dehalogenase-homologous genes in deep subseafloor sedimentary metagenomes.</title>
        <authorList>
            <person name="Kawai M."/>
            <person name="Futagami T."/>
            <person name="Toyoda A."/>
            <person name="Takaki Y."/>
            <person name="Nishi S."/>
            <person name="Hori S."/>
            <person name="Arai W."/>
            <person name="Tsubouchi T."/>
            <person name="Morono Y."/>
            <person name="Uchiyama I."/>
            <person name="Ito T."/>
            <person name="Fujiyama A."/>
            <person name="Inagaki F."/>
            <person name="Takami H."/>
        </authorList>
    </citation>
    <scope>NUCLEOTIDE SEQUENCE</scope>
    <source>
        <strain evidence="1">Expedition CK06-06</strain>
    </source>
</reference>
<name>X1FWI7_9ZZZZ</name>
<dbReference type="EMBL" id="BARU01000804">
    <property type="protein sequence ID" value="GAH25138.1"/>
    <property type="molecule type" value="Genomic_DNA"/>
</dbReference>
<accession>X1FWI7</accession>
<sequence>VLNLQGEMDIMSEPAVMFETGIIIPEEEAFKLRVYAITKGHNVIKPLGFALAKSKVLIAEEPT</sequence>